<dbReference type="InterPro" id="IPR013108">
    <property type="entry name" value="Amidohydro_3"/>
</dbReference>
<dbReference type="PANTHER" id="PTHR22642">
    <property type="entry name" value="IMIDAZOLONEPROPIONASE"/>
    <property type="match status" value="1"/>
</dbReference>
<dbReference type="Pfam" id="PF07969">
    <property type="entry name" value="Amidohydro_3"/>
    <property type="match status" value="1"/>
</dbReference>
<dbReference type="PANTHER" id="PTHR22642:SF2">
    <property type="entry name" value="PROTEIN LONG AFTER FAR-RED 3"/>
    <property type="match status" value="1"/>
</dbReference>
<accession>A0A9D2VF22</accession>
<sequence>MITIFSAKRIITLDPSLPSATHVAVKDGKVLAVGSLEDIADVGEYVLDTRFENAYLYPGFVEGHSHALEGAMWNYVYLGYFPRHTPQGELRPGNTSLADIQKRLAEAAQTLAPGEPLVAWGFDPVYFEGERLDKQVIDAVVSDRPVVIFHANLHLMTVNSAMLAQTRLAETHDLEGVMRDAQGQPNGELREMAAMHAVFEALGRSVFEEVASLATLQNYAKAAQRTGITTITDLYNPLSDQGVAALVESSQQPQYPVRLVPAMGALDWQNHQGIERIVACQELSNAKLHFGLVKVMTDGSIQGFSARMLWPGYHNGHENGIWNAPPETLKQIVLDYHQAGLQMHIHTNGDEAVELMLDAIEEAQSLWYRADHRHTLQHCQFISQAQMRRAAKLGVCLNMFVNHIYYWGDIHREKTLGYTRSRRMQPLRSARQLGVPIAMHCDAPVTPLGPLFSMWCAVARKTASGHVLGEHEALTIPEALELMTLGAAYTLHMDDQVGSLEVGKFADMVALDRDLYAIDTDELLDIEVLATVLGGEVHTHAKH</sequence>
<reference evidence="2" key="1">
    <citation type="journal article" date="2021" name="PeerJ">
        <title>Extensive microbial diversity within the chicken gut microbiome revealed by metagenomics and culture.</title>
        <authorList>
            <person name="Gilroy R."/>
            <person name="Ravi A."/>
            <person name="Getino M."/>
            <person name="Pursley I."/>
            <person name="Horton D.L."/>
            <person name="Alikhan N.F."/>
            <person name="Baker D."/>
            <person name="Gharbi K."/>
            <person name="Hall N."/>
            <person name="Watson M."/>
            <person name="Adriaenssens E.M."/>
            <person name="Foster-Nyarko E."/>
            <person name="Jarju S."/>
            <person name="Secka A."/>
            <person name="Antonio M."/>
            <person name="Oren A."/>
            <person name="Chaudhuri R.R."/>
            <person name="La Ragione R."/>
            <person name="Hildebrand F."/>
            <person name="Pallen M.J."/>
        </authorList>
    </citation>
    <scope>NUCLEOTIDE SEQUENCE</scope>
    <source>
        <strain evidence="2">CHK175-13533</strain>
    </source>
</reference>
<dbReference type="Gene3D" id="3.10.310.70">
    <property type="match status" value="1"/>
</dbReference>
<dbReference type="Gene3D" id="2.30.40.10">
    <property type="entry name" value="Urease, subunit C, domain 1"/>
    <property type="match status" value="1"/>
</dbReference>
<dbReference type="InterPro" id="IPR011059">
    <property type="entry name" value="Metal-dep_hydrolase_composite"/>
</dbReference>
<evidence type="ECO:0000259" key="1">
    <source>
        <dbReference type="Pfam" id="PF07969"/>
    </source>
</evidence>
<dbReference type="GO" id="GO:0016810">
    <property type="term" value="F:hydrolase activity, acting on carbon-nitrogen (but not peptide) bonds"/>
    <property type="evidence" value="ECO:0007669"/>
    <property type="project" value="InterPro"/>
</dbReference>
<dbReference type="SUPFAM" id="SSF51338">
    <property type="entry name" value="Composite domain of metallo-dependent hydrolases"/>
    <property type="match status" value="1"/>
</dbReference>
<evidence type="ECO:0000313" key="2">
    <source>
        <dbReference type="EMBL" id="HJH23369.1"/>
    </source>
</evidence>
<dbReference type="AlphaFoldDB" id="A0A9D2VF22"/>
<gene>
    <name evidence="2" type="ORF">K8U84_02315</name>
</gene>
<dbReference type="InterPro" id="IPR033932">
    <property type="entry name" value="YtcJ-like"/>
</dbReference>
<dbReference type="Gene3D" id="3.20.20.140">
    <property type="entry name" value="Metal-dependent hydrolases"/>
    <property type="match status" value="1"/>
</dbReference>
<dbReference type="SUPFAM" id="SSF51556">
    <property type="entry name" value="Metallo-dependent hydrolases"/>
    <property type="match status" value="1"/>
</dbReference>
<feature type="domain" description="Amidohydrolase 3" evidence="1">
    <location>
        <begin position="52"/>
        <end position="537"/>
    </location>
</feature>
<dbReference type="Proteomes" id="UP000700248">
    <property type="component" value="Unassembled WGS sequence"/>
</dbReference>
<protein>
    <submittedName>
        <fullName evidence="2">Amidohydrolase</fullName>
    </submittedName>
</protein>
<reference evidence="2" key="2">
    <citation type="submission" date="2021-09" db="EMBL/GenBank/DDBJ databases">
        <authorList>
            <person name="Gilroy R."/>
        </authorList>
    </citation>
    <scope>NUCLEOTIDE SEQUENCE</scope>
    <source>
        <strain evidence="2">CHK175-13533</strain>
    </source>
</reference>
<dbReference type="EMBL" id="DYTQ01000033">
    <property type="protein sequence ID" value="HJH23369.1"/>
    <property type="molecule type" value="Genomic_DNA"/>
</dbReference>
<organism evidence="2 3">
    <name type="scientific">Paenalcaligenes hominis</name>
    <dbReference type="NCBI Taxonomy" id="643674"/>
    <lineage>
        <taxon>Bacteria</taxon>
        <taxon>Pseudomonadati</taxon>
        <taxon>Pseudomonadota</taxon>
        <taxon>Betaproteobacteria</taxon>
        <taxon>Burkholderiales</taxon>
        <taxon>Alcaligenaceae</taxon>
        <taxon>Paenalcaligenes</taxon>
    </lineage>
</organism>
<name>A0A9D2VF22_9BURK</name>
<dbReference type="RefSeq" id="WP_276830104.1">
    <property type="nucleotide sequence ID" value="NZ_DYTQ01000033.1"/>
</dbReference>
<proteinExistence type="predicted"/>
<dbReference type="InterPro" id="IPR032466">
    <property type="entry name" value="Metal_Hydrolase"/>
</dbReference>
<comment type="caution">
    <text evidence="2">The sequence shown here is derived from an EMBL/GenBank/DDBJ whole genome shotgun (WGS) entry which is preliminary data.</text>
</comment>
<dbReference type="CDD" id="cd01300">
    <property type="entry name" value="YtcJ_like"/>
    <property type="match status" value="1"/>
</dbReference>
<evidence type="ECO:0000313" key="3">
    <source>
        <dbReference type="Proteomes" id="UP000700248"/>
    </source>
</evidence>